<organism evidence="3 4">
    <name type="scientific">Gomphosphaeria aponina SAG 52.96 = DSM 107014</name>
    <dbReference type="NCBI Taxonomy" id="1521640"/>
    <lineage>
        <taxon>Bacteria</taxon>
        <taxon>Bacillati</taxon>
        <taxon>Cyanobacteriota</taxon>
        <taxon>Cyanophyceae</taxon>
        <taxon>Oscillatoriophycideae</taxon>
        <taxon>Chroococcales</taxon>
        <taxon>Gomphosphaeriaceae</taxon>
        <taxon>Gomphosphaeria</taxon>
    </lineage>
</organism>
<dbReference type="Pfam" id="PF02452">
    <property type="entry name" value="PemK_toxin"/>
    <property type="match status" value="1"/>
</dbReference>
<protein>
    <submittedName>
        <fullName evidence="3">Type II toxin-antitoxin system PemK/MazF family toxin</fullName>
    </submittedName>
</protein>
<dbReference type="GO" id="GO:0016075">
    <property type="term" value="P:rRNA catabolic process"/>
    <property type="evidence" value="ECO:0007669"/>
    <property type="project" value="TreeGrafter"/>
</dbReference>
<reference evidence="3" key="1">
    <citation type="submission" date="2021-02" db="EMBL/GenBank/DDBJ databases">
        <title>Metagenome analyses of Stigonema ocellatum DSM 106950, Chlorogloea purpurea SAG 13.99 and Gomphosphaeria aponina DSM 107014.</title>
        <authorList>
            <person name="Marter P."/>
            <person name="Huang S."/>
        </authorList>
    </citation>
    <scope>NUCLEOTIDE SEQUENCE</scope>
    <source>
        <strain evidence="3">JP213</strain>
    </source>
</reference>
<proteinExistence type="inferred from homology"/>
<dbReference type="AlphaFoldDB" id="A0A941GNL2"/>
<evidence type="ECO:0000313" key="3">
    <source>
        <dbReference type="EMBL" id="MBR8826745.1"/>
    </source>
</evidence>
<dbReference type="GO" id="GO:0004521">
    <property type="term" value="F:RNA endonuclease activity"/>
    <property type="evidence" value="ECO:0007669"/>
    <property type="project" value="TreeGrafter"/>
</dbReference>
<accession>A0A941GNL2</accession>
<gene>
    <name evidence="3" type="ORF">DSM107014_02385</name>
</gene>
<evidence type="ECO:0000256" key="1">
    <source>
        <dbReference type="ARBA" id="ARBA00007521"/>
    </source>
</evidence>
<dbReference type="Gene3D" id="2.30.30.110">
    <property type="match status" value="1"/>
</dbReference>
<dbReference type="EMBL" id="JADQBC010000010">
    <property type="protein sequence ID" value="MBR8826745.1"/>
    <property type="molecule type" value="Genomic_DNA"/>
</dbReference>
<sequence length="123" mass="14175">MGKSSRRRNLKDYIPQRGDFIRLTFNPQAGHEQMGTRPALVLSKDQFNLKMGFIFVCPISNTTRKNPFYVAIPDNEFVTGVIMTDQLRSLDYRARNASFISKCPTFLLLEVLKRIKPILFDST</sequence>
<comment type="caution">
    <text evidence="3">The sequence shown here is derived from an EMBL/GenBank/DDBJ whole genome shotgun (WGS) entry which is preliminary data.</text>
</comment>
<dbReference type="InterPro" id="IPR003477">
    <property type="entry name" value="PemK-like"/>
</dbReference>
<dbReference type="Proteomes" id="UP000767446">
    <property type="component" value="Unassembled WGS sequence"/>
</dbReference>
<dbReference type="GO" id="GO:0006402">
    <property type="term" value="P:mRNA catabolic process"/>
    <property type="evidence" value="ECO:0007669"/>
    <property type="project" value="TreeGrafter"/>
</dbReference>
<name>A0A941GNL2_9CHRO</name>
<evidence type="ECO:0000256" key="2">
    <source>
        <dbReference type="ARBA" id="ARBA00022649"/>
    </source>
</evidence>
<dbReference type="PANTHER" id="PTHR33988:SF3">
    <property type="entry name" value="ENDORIBONUCLEASE TOXIN CHPB-RELATED"/>
    <property type="match status" value="1"/>
</dbReference>
<dbReference type="SUPFAM" id="SSF50118">
    <property type="entry name" value="Cell growth inhibitor/plasmid maintenance toxic component"/>
    <property type="match status" value="1"/>
</dbReference>
<evidence type="ECO:0000313" key="4">
    <source>
        <dbReference type="Proteomes" id="UP000767446"/>
    </source>
</evidence>
<dbReference type="InterPro" id="IPR011067">
    <property type="entry name" value="Plasmid_toxin/cell-grow_inhib"/>
</dbReference>
<keyword evidence="2" id="KW-1277">Toxin-antitoxin system</keyword>
<dbReference type="PANTHER" id="PTHR33988">
    <property type="entry name" value="ENDORIBONUCLEASE MAZF-RELATED"/>
    <property type="match status" value="1"/>
</dbReference>
<dbReference type="GO" id="GO:0003677">
    <property type="term" value="F:DNA binding"/>
    <property type="evidence" value="ECO:0007669"/>
    <property type="project" value="InterPro"/>
</dbReference>
<comment type="similarity">
    <text evidence="1">Belongs to the PemK/MazF family.</text>
</comment>